<evidence type="ECO:0000313" key="5">
    <source>
        <dbReference type="Proteomes" id="UP001611415"/>
    </source>
</evidence>
<dbReference type="SUPFAM" id="SSF53474">
    <property type="entry name" value="alpha/beta-Hydrolases"/>
    <property type="match status" value="1"/>
</dbReference>
<dbReference type="InterPro" id="IPR000383">
    <property type="entry name" value="Xaa-Pro-like_dom"/>
</dbReference>
<dbReference type="InterPro" id="IPR005674">
    <property type="entry name" value="CocE/Ser_esterase"/>
</dbReference>
<dbReference type="PANTHER" id="PTHR22946:SF9">
    <property type="entry name" value="POLYKETIDE TRANSFERASE AF380"/>
    <property type="match status" value="1"/>
</dbReference>
<sequence>MSQTPQDRLRLLSSDQESDVEAVVRDLITGNAAGVPADLVDDIDAVRTQCRLDAVQIPGEGGVLLDAFAACPLTGGPHPLIVLPAGLDPSGWKMYGGAIIRLLMRRYAVVAYTERGLPGSQGELTVAGPEDVADGRKVIDWALGSTGLDADPERIGMMGISYGSGISQLVANSDPRVKAVVALSTWADLGQALYDNRTRHILAAEALAAISDRPSADLRRVLEDFRQNTNIDEVLNWAEKRSPAHMEPAAGRAVPIFFTSYWHETIFPQNQLLDYFDRYPGPKRLDLAVGDHGAVEIPGVTLGVYTRTTEAAYDWLDHHLRGVDNGIDRDGVVHTETMDTFVMKAAADLKSWSKSMLRYYLSAPSGGSTDGMLTPAPSSTYSQSIRVGSEEVQAASSLVFDGFLERLLMPKRQLLDDVDRGAAAVWTTEALPRPQRIAGVPEVQVTVTPSEKTVTVIAYLLDLNPFTGKMRVITHAAVTAHNAEAGQPCAVNVRLQAADYWIRAGHKLTMIIDTKDHLYGDETIAGTLTLSDEHGPAYLDIPMSS</sequence>
<evidence type="ECO:0000313" key="4">
    <source>
        <dbReference type="EMBL" id="MFI2474972.1"/>
    </source>
</evidence>
<organism evidence="4 5">
    <name type="scientific">Nocardia xishanensis</name>
    <dbReference type="NCBI Taxonomy" id="238964"/>
    <lineage>
        <taxon>Bacteria</taxon>
        <taxon>Bacillati</taxon>
        <taxon>Actinomycetota</taxon>
        <taxon>Actinomycetes</taxon>
        <taxon>Mycobacteriales</taxon>
        <taxon>Nocardiaceae</taxon>
        <taxon>Nocardia</taxon>
    </lineage>
</organism>
<dbReference type="RefSeq" id="WP_397092916.1">
    <property type="nucleotide sequence ID" value="NZ_JBIRYO010000009.1"/>
</dbReference>
<dbReference type="InterPro" id="IPR008979">
    <property type="entry name" value="Galactose-bd-like_sf"/>
</dbReference>
<name>A0ABW7X1P1_9NOCA</name>
<evidence type="ECO:0000259" key="3">
    <source>
        <dbReference type="SMART" id="SM00939"/>
    </source>
</evidence>
<dbReference type="Pfam" id="PF08530">
    <property type="entry name" value="PepX_C"/>
    <property type="match status" value="1"/>
</dbReference>
<keyword evidence="5" id="KW-1185">Reference proteome</keyword>
<dbReference type="GO" id="GO:0016787">
    <property type="term" value="F:hydrolase activity"/>
    <property type="evidence" value="ECO:0007669"/>
    <property type="project" value="UniProtKB-KW"/>
</dbReference>
<feature type="domain" description="Xaa-Pro dipeptidyl-peptidase C-terminal" evidence="3">
    <location>
        <begin position="313"/>
        <end position="540"/>
    </location>
</feature>
<dbReference type="Pfam" id="PF02129">
    <property type="entry name" value="Peptidase_S15"/>
    <property type="match status" value="1"/>
</dbReference>
<reference evidence="4 5" key="1">
    <citation type="submission" date="2024-10" db="EMBL/GenBank/DDBJ databases">
        <title>The Natural Products Discovery Center: Release of the First 8490 Sequenced Strains for Exploring Actinobacteria Biosynthetic Diversity.</title>
        <authorList>
            <person name="Kalkreuter E."/>
            <person name="Kautsar S.A."/>
            <person name="Yang D."/>
            <person name="Bader C.D."/>
            <person name="Teijaro C.N."/>
            <person name="Fluegel L."/>
            <person name="Davis C.M."/>
            <person name="Simpson J.R."/>
            <person name="Lauterbach L."/>
            <person name="Steele A.D."/>
            <person name="Gui C."/>
            <person name="Meng S."/>
            <person name="Li G."/>
            <person name="Viehrig K."/>
            <person name="Ye F."/>
            <person name="Su P."/>
            <person name="Kiefer A.F."/>
            <person name="Nichols A."/>
            <person name="Cepeda A.J."/>
            <person name="Yan W."/>
            <person name="Fan B."/>
            <person name="Jiang Y."/>
            <person name="Adhikari A."/>
            <person name="Zheng C.-J."/>
            <person name="Schuster L."/>
            <person name="Cowan T.M."/>
            <person name="Smanski M.J."/>
            <person name="Chevrette M.G."/>
            <person name="De Carvalho L.P.S."/>
            <person name="Shen B."/>
        </authorList>
    </citation>
    <scope>NUCLEOTIDE SEQUENCE [LARGE SCALE GENOMIC DNA]</scope>
    <source>
        <strain evidence="4 5">NPDC019275</strain>
    </source>
</reference>
<dbReference type="Gene3D" id="3.40.50.1820">
    <property type="entry name" value="alpha/beta hydrolase"/>
    <property type="match status" value="1"/>
</dbReference>
<dbReference type="InterPro" id="IPR029058">
    <property type="entry name" value="AB_hydrolase_fold"/>
</dbReference>
<dbReference type="EMBL" id="JBIRYO010000009">
    <property type="protein sequence ID" value="MFI2474972.1"/>
    <property type="molecule type" value="Genomic_DNA"/>
</dbReference>
<dbReference type="SMART" id="SM00939">
    <property type="entry name" value="PepX_C"/>
    <property type="match status" value="1"/>
</dbReference>
<keyword evidence="2 4" id="KW-0378">Hydrolase</keyword>
<comment type="caution">
    <text evidence="4">The sequence shown here is derived from an EMBL/GenBank/DDBJ whole genome shotgun (WGS) entry which is preliminary data.</text>
</comment>
<evidence type="ECO:0000256" key="1">
    <source>
        <dbReference type="ARBA" id="ARBA00008645"/>
    </source>
</evidence>
<gene>
    <name evidence="4" type="ORF">ACH49W_16475</name>
</gene>
<comment type="similarity">
    <text evidence="1">Belongs to the AB hydrolase superfamily.</text>
</comment>
<proteinExistence type="inferred from homology"/>
<accession>A0ABW7X1P1</accession>
<dbReference type="NCBIfam" id="TIGR00976">
    <property type="entry name" value="CocE_NonD"/>
    <property type="match status" value="1"/>
</dbReference>
<protein>
    <submittedName>
        <fullName evidence="4">CocE/NonD family hydrolase</fullName>
    </submittedName>
</protein>
<dbReference type="SUPFAM" id="SSF49785">
    <property type="entry name" value="Galactose-binding domain-like"/>
    <property type="match status" value="1"/>
</dbReference>
<dbReference type="Gene3D" id="2.60.120.260">
    <property type="entry name" value="Galactose-binding domain-like"/>
    <property type="match status" value="1"/>
</dbReference>
<dbReference type="PANTHER" id="PTHR22946">
    <property type="entry name" value="DIENELACTONE HYDROLASE DOMAIN-CONTAINING PROTEIN-RELATED"/>
    <property type="match status" value="1"/>
</dbReference>
<evidence type="ECO:0000256" key="2">
    <source>
        <dbReference type="ARBA" id="ARBA00022801"/>
    </source>
</evidence>
<dbReference type="Proteomes" id="UP001611415">
    <property type="component" value="Unassembled WGS sequence"/>
</dbReference>
<dbReference type="InterPro" id="IPR013736">
    <property type="entry name" value="Xaa-Pro_dipept_C"/>
</dbReference>
<dbReference type="InterPro" id="IPR050261">
    <property type="entry name" value="FrsA_esterase"/>
</dbReference>